<proteinExistence type="predicted"/>
<evidence type="ECO:0000259" key="9">
    <source>
        <dbReference type="PROSITE" id="PS51695"/>
    </source>
</evidence>
<dbReference type="PROSITE" id="PS51695">
    <property type="entry name" value="SEDOLISIN"/>
    <property type="match status" value="1"/>
</dbReference>
<dbReference type="PANTHER" id="PTHR14218">
    <property type="entry name" value="PROTEASE S8 TRIPEPTIDYL PEPTIDASE I CLN2"/>
    <property type="match status" value="1"/>
</dbReference>
<evidence type="ECO:0000256" key="1">
    <source>
        <dbReference type="ARBA" id="ARBA00001913"/>
    </source>
</evidence>
<name>D9Q1F5_ACIS3</name>
<dbReference type="GO" id="GO:0008240">
    <property type="term" value="F:tripeptidyl-peptidase activity"/>
    <property type="evidence" value="ECO:0007669"/>
    <property type="project" value="TreeGrafter"/>
</dbReference>
<keyword evidence="7" id="KW-0865">Zymogen</keyword>
<evidence type="ECO:0000256" key="7">
    <source>
        <dbReference type="ARBA" id="ARBA00023145"/>
    </source>
</evidence>
<keyword evidence="8" id="KW-0472">Membrane</keyword>
<evidence type="ECO:0000313" key="11">
    <source>
        <dbReference type="Proteomes" id="UP000000346"/>
    </source>
</evidence>
<dbReference type="PANTHER" id="PTHR14218:SF15">
    <property type="entry name" value="TRIPEPTIDYL-PEPTIDASE 1"/>
    <property type="match status" value="1"/>
</dbReference>
<feature type="domain" description="Peptidase S53" evidence="9">
    <location>
        <begin position="170"/>
        <end position="534"/>
    </location>
</feature>
<evidence type="ECO:0000256" key="5">
    <source>
        <dbReference type="ARBA" id="ARBA00022825"/>
    </source>
</evidence>
<keyword evidence="5" id="KW-0720">Serine protease</keyword>
<dbReference type="Pfam" id="PF09286">
    <property type="entry name" value="Pro-kuma_activ"/>
    <property type="match status" value="1"/>
</dbReference>
<dbReference type="KEGG" id="asc:ASAC_0737"/>
<dbReference type="GeneID" id="9498970"/>
<evidence type="ECO:0000313" key="10">
    <source>
        <dbReference type="EMBL" id="ADL19143.1"/>
    </source>
</evidence>
<dbReference type="InterPro" id="IPR015366">
    <property type="entry name" value="S53_propep"/>
</dbReference>
<dbReference type="Pfam" id="PF00082">
    <property type="entry name" value="Peptidase_S8"/>
    <property type="match status" value="1"/>
</dbReference>
<keyword evidence="4" id="KW-0378">Hydrolase</keyword>
<evidence type="ECO:0000256" key="4">
    <source>
        <dbReference type="ARBA" id="ARBA00022801"/>
    </source>
</evidence>
<dbReference type="EMBL" id="CP001742">
    <property type="protein sequence ID" value="ADL19143.1"/>
    <property type="molecule type" value="Genomic_DNA"/>
</dbReference>
<dbReference type="STRING" id="666510.ASAC_0737"/>
<keyword evidence="2 10" id="KW-0645">Protease</keyword>
<keyword evidence="8" id="KW-0812">Transmembrane</keyword>
<dbReference type="InterPro" id="IPR000209">
    <property type="entry name" value="Peptidase_S8/S53_dom"/>
</dbReference>
<protein>
    <submittedName>
        <fullName evidence="10">Protease related protein</fullName>
    </submittedName>
</protein>
<dbReference type="GO" id="GO:0006508">
    <property type="term" value="P:proteolysis"/>
    <property type="evidence" value="ECO:0007669"/>
    <property type="project" value="UniProtKB-KW"/>
</dbReference>
<dbReference type="SMART" id="SM00944">
    <property type="entry name" value="Pro-kuma_activ"/>
    <property type="match status" value="1"/>
</dbReference>
<gene>
    <name evidence="10" type="ordered locus">ASAC_0737</name>
</gene>
<sequence length="1168" mass="124505">MGGLRGFKYVGPLPSNVNVVGVLYVPLRDVPLIFYYAQAVSDPGSPLYRKFLTPSQAASMFYPEAEVAKAISYLRSHGLRVIAVAGSMIAFSGPASAVEGALGVSIGVFSNGTSSYYAVTGYRGKFPWPVPYISNITGVVLGTPKFLVTEQDLIRLRSLYEVNVSYPEEVYPMTSLAEAYNATYLYSLGDEGQGVNVGIIDFYGNPTLLQDVAYYDSLVGLPPANITVVPIGPYNPNLGVLTGWDVEIDLDVEAVHSIAPRAHIYLYVAGGALPLSTIIAYIDQHDNVSIVSQSFGIPESAFSYYGFSFYYYNVYLSDVYYALGAAEGITFLAASGDGGGMGYSAGPVGDVNYPASSPWVLAVGGTTTYISGNSSVQTAWSSAGFVPYMQNVGGSTGGYSAYEPMPWWQEGVVPRPPEGFPHGRAVPDVSANANIFPGAIMVAEDNETVLAGGTSEAVQLVAGLLALVEGYVGHGLGLIAPTLYSLYSNSSTRSAFIPVTFGYNIPWVASNGYNLVTGLGAINAGNLARYLSMVHERGLSIKVLLGNASQFIEPGSTLNVSANITYGGSEVVNGSFVASLKLMNGVVAEEPMYFNSTRGLWEAFLHVPLNSSGPALIEVSGSYKGSWASYAVEAFVGYFGAMSLPTPMYPYMPYLGVPLAAFATSPTGAPSNVSMEVEVLRYNPLNNTYTEVYSQPITLGTSSINFTAPPGYYIIRLSGQAYGLTPIYMGDLMQLFLLFPQVLSMPGAVPEGGYVIVEGIPVPPIETTALVSSQTGLDLFNAILYGSNVTASLVSPAGYNAASSQVPLTGSGLYYGLLRVPRQAQPGLYWVLLNASYNSTTLGGLVEGYGVDMIYVGQPLSAEVAVLPPIVEGGGRVTIEARITYQNGTPVRYGLFSATIVPASLRQLYENASQQVEVPLYYNSTLGLWVGQAYLPGPSSIGNVSPFEVGKGEEWYIVVTGVSPFGNVLTYSQTSVIEGRVAYYANEALTPPFEASGAMFNNVTIEGYRGNITWSYFEGVNYIRNSTLGLEFDDAEGELIIYDSVVSMNYVSASEVVLINSRLYLRYSSVGRLVLGPGSNYTSSYSTIGSVGGQYQIARITGWTPQRSIAISSSRPYIAPVQQARAVQPQRERATASAGYRNLAVAASLGAALLVAVLLLMRRPSRSR</sequence>
<dbReference type="CDD" id="cd11377">
    <property type="entry name" value="Pro-peptidase_S53"/>
    <property type="match status" value="1"/>
</dbReference>
<evidence type="ECO:0000256" key="6">
    <source>
        <dbReference type="ARBA" id="ARBA00022837"/>
    </source>
</evidence>
<dbReference type="Gene3D" id="3.40.50.200">
    <property type="entry name" value="Peptidase S8/S53 domain"/>
    <property type="match status" value="1"/>
</dbReference>
<dbReference type="HOGENOM" id="CLU_006754_0_0_2"/>
<reference evidence="10 11" key="1">
    <citation type="journal article" date="2010" name="Appl. Environ. Microbiol.">
        <title>The genome sequence of the crenarchaeon Acidilobus saccharovorans supports a new order, Acidilobales, and suggests an important ecological role in terrestrial acidic hot springs.</title>
        <authorList>
            <person name="Mardanov A.V."/>
            <person name="Svetlitchnyi V.A."/>
            <person name="Beletsky A.V."/>
            <person name="Prokofeva M.I."/>
            <person name="Bonch-Osmolovskaya E.A."/>
            <person name="Ravin N.V."/>
            <person name="Skryabin K.G."/>
        </authorList>
    </citation>
    <scope>NUCLEOTIDE SEQUENCE [LARGE SCALE GENOMIC DNA]</scope>
    <source>
        <strain evidence="11">DSM 16705 / JCM 18335 / VKM B-2471 / 345-15</strain>
    </source>
</reference>
<dbReference type="CDD" id="cd04056">
    <property type="entry name" value="Peptidases_S53"/>
    <property type="match status" value="1"/>
</dbReference>
<keyword evidence="8" id="KW-1133">Transmembrane helix</keyword>
<evidence type="ECO:0000256" key="8">
    <source>
        <dbReference type="SAM" id="Phobius"/>
    </source>
</evidence>
<dbReference type="SUPFAM" id="SSF54897">
    <property type="entry name" value="Protease propeptides/inhibitors"/>
    <property type="match status" value="1"/>
</dbReference>
<dbReference type="InParanoid" id="D9Q1F5"/>
<dbReference type="eggNOG" id="arCOG03665">
    <property type="taxonomic scope" value="Archaea"/>
</dbReference>
<dbReference type="InterPro" id="IPR050819">
    <property type="entry name" value="Tripeptidyl-peptidase_I"/>
</dbReference>
<keyword evidence="11" id="KW-1185">Reference proteome</keyword>
<keyword evidence="6" id="KW-0106">Calcium</keyword>
<organism evidence="10 11">
    <name type="scientific">Acidilobus saccharovorans (strain DSM 16705 / JCM 18335 / VKM B-2471 / 345-15)</name>
    <dbReference type="NCBI Taxonomy" id="666510"/>
    <lineage>
        <taxon>Archaea</taxon>
        <taxon>Thermoproteota</taxon>
        <taxon>Thermoprotei</taxon>
        <taxon>Acidilobales</taxon>
        <taxon>Acidilobaceae</taxon>
        <taxon>Acidilobus</taxon>
    </lineage>
</organism>
<evidence type="ECO:0000256" key="3">
    <source>
        <dbReference type="ARBA" id="ARBA00022723"/>
    </source>
</evidence>
<dbReference type="AlphaFoldDB" id="D9Q1F5"/>
<feature type="transmembrane region" description="Helical" evidence="8">
    <location>
        <begin position="1143"/>
        <end position="1161"/>
    </location>
</feature>
<evidence type="ECO:0000256" key="2">
    <source>
        <dbReference type="ARBA" id="ARBA00022670"/>
    </source>
</evidence>
<dbReference type="InterPro" id="IPR036852">
    <property type="entry name" value="Peptidase_S8/S53_dom_sf"/>
</dbReference>
<dbReference type="SUPFAM" id="SSF52743">
    <property type="entry name" value="Subtilisin-like"/>
    <property type="match status" value="1"/>
</dbReference>
<dbReference type="GO" id="GO:0046872">
    <property type="term" value="F:metal ion binding"/>
    <property type="evidence" value="ECO:0007669"/>
    <property type="project" value="UniProtKB-KW"/>
</dbReference>
<dbReference type="Proteomes" id="UP000000346">
    <property type="component" value="Chromosome"/>
</dbReference>
<dbReference type="RefSeq" id="WP_013266655.1">
    <property type="nucleotide sequence ID" value="NC_014374.1"/>
</dbReference>
<accession>D9Q1F5</accession>
<dbReference type="InterPro" id="IPR030400">
    <property type="entry name" value="Sedolisin_dom"/>
</dbReference>
<dbReference type="GO" id="GO:0004252">
    <property type="term" value="F:serine-type endopeptidase activity"/>
    <property type="evidence" value="ECO:0007669"/>
    <property type="project" value="InterPro"/>
</dbReference>
<keyword evidence="3" id="KW-0479">Metal-binding</keyword>
<comment type="cofactor">
    <cofactor evidence="1">
        <name>Ca(2+)</name>
        <dbReference type="ChEBI" id="CHEBI:29108"/>
    </cofactor>
</comment>